<evidence type="ECO:0000313" key="1">
    <source>
        <dbReference type="EMBL" id="KAF0558626.1"/>
    </source>
</evidence>
<accession>A0A8H4EV24</accession>
<evidence type="ECO:0000313" key="2">
    <source>
        <dbReference type="Proteomes" id="UP000439903"/>
    </source>
</evidence>
<reference evidence="1 2" key="1">
    <citation type="journal article" date="2019" name="Environ. Microbiol.">
        <title>At the nexus of three kingdoms: the genome of the mycorrhizal fungus Gigaspora margarita provides insights into plant, endobacterial and fungal interactions.</title>
        <authorList>
            <person name="Venice F."/>
            <person name="Ghignone S."/>
            <person name="Salvioli di Fossalunga A."/>
            <person name="Amselem J."/>
            <person name="Novero M."/>
            <person name="Xianan X."/>
            <person name="Sedzielewska Toro K."/>
            <person name="Morin E."/>
            <person name="Lipzen A."/>
            <person name="Grigoriev I.V."/>
            <person name="Henrissat B."/>
            <person name="Martin F.M."/>
            <person name="Bonfante P."/>
        </authorList>
    </citation>
    <scope>NUCLEOTIDE SEQUENCE [LARGE SCALE GENOMIC DNA]</scope>
    <source>
        <strain evidence="1 2">BEG34</strain>
    </source>
</reference>
<organism evidence="1 2">
    <name type="scientific">Gigaspora margarita</name>
    <dbReference type="NCBI Taxonomy" id="4874"/>
    <lineage>
        <taxon>Eukaryota</taxon>
        <taxon>Fungi</taxon>
        <taxon>Fungi incertae sedis</taxon>
        <taxon>Mucoromycota</taxon>
        <taxon>Glomeromycotina</taxon>
        <taxon>Glomeromycetes</taxon>
        <taxon>Diversisporales</taxon>
        <taxon>Gigasporaceae</taxon>
        <taxon>Gigaspora</taxon>
    </lineage>
</organism>
<gene>
    <name evidence="1" type="ORF">F8M41_008546</name>
</gene>
<comment type="caution">
    <text evidence="1">The sequence shown here is derived from an EMBL/GenBank/DDBJ whole genome shotgun (WGS) entry which is preliminary data.</text>
</comment>
<protein>
    <submittedName>
        <fullName evidence="1">Uncharacterized protein</fullName>
    </submittedName>
</protein>
<name>A0A8H4EV24_GIGMA</name>
<dbReference type="EMBL" id="WTPW01000020">
    <property type="protein sequence ID" value="KAF0558626.1"/>
    <property type="molecule type" value="Genomic_DNA"/>
</dbReference>
<proteinExistence type="predicted"/>
<dbReference type="OrthoDB" id="2476468at2759"/>
<dbReference type="Proteomes" id="UP000439903">
    <property type="component" value="Unassembled WGS sequence"/>
</dbReference>
<dbReference type="AlphaFoldDB" id="A0A8H4EV24"/>
<keyword evidence="2" id="KW-1185">Reference proteome</keyword>
<sequence length="134" mass="15225">MEELSSDTDPNTLEDIGFVNEMDSVNEINYNDEMNLDNNNLEQGELAEEQINNTMPVEERGKKNVSTCSKKQKCNIENSESETETSTSVVTTKSSIVQHKLPGRRKGSSQFRSWVWNHFDRKTPPPDKAVRGEC</sequence>